<accession>A0A975GK25</accession>
<dbReference type="AlphaFoldDB" id="A0A975GK25"/>
<reference evidence="1" key="1">
    <citation type="journal article" date="2021" name="Microb. Physiol.">
        <title>Proteogenomic Insights into the Physiology of Marine, Sulfate-Reducing, Filamentous Desulfonema limicola and Desulfonema magnum.</title>
        <authorList>
            <person name="Schnaars V."/>
            <person name="Wohlbrand L."/>
            <person name="Scheve S."/>
            <person name="Hinrichs C."/>
            <person name="Reinhardt R."/>
            <person name="Rabus R."/>
        </authorList>
    </citation>
    <scope>NUCLEOTIDE SEQUENCE</scope>
    <source>
        <strain evidence="1">4be13</strain>
    </source>
</reference>
<dbReference type="EMBL" id="CP061800">
    <property type="protein sequence ID" value="QTA84266.1"/>
    <property type="molecule type" value="Genomic_DNA"/>
</dbReference>
<evidence type="ECO:0000313" key="2">
    <source>
        <dbReference type="Proteomes" id="UP000663722"/>
    </source>
</evidence>
<proteinExistence type="predicted"/>
<organism evidence="1 2">
    <name type="scientific">Desulfonema magnum</name>
    <dbReference type="NCBI Taxonomy" id="45655"/>
    <lineage>
        <taxon>Bacteria</taxon>
        <taxon>Pseudomonadati</taxon>
        <taxon>Thermodesulfobacteriota</taxon>
        <taxon>Desulfobacteria</taxon>
        <taxon>Desulfobacterales</taxon>
        <taxon>Desulfococcaceae</taxon>
        <taxon>Desulfonema</taxon>
    </lineage>
</organism>
<keyword evidence="2" id="KW-1185">Reference proteome</keyword>
<gene>
    <name evidence="1" type="ORF">dnm_002600</name>
</gene>
<sequence length="44" mass="5408">MFRNWILSEKISRKDTEEPQRDFVRLCVFVPSWQKNRMGPAFYT</sequence>
<dbReference type="KEGG" id="dmm:dnm_002600"/>
<dbReference type="Proteomes" id="UP000663722">
    <property type="component" value="Chromosome"/>
</dbReference>
<protein>
    <submittedName>
        <fullName evidence="1">Uncharacterized protein</fullName>
    </submittedName>
</protein>
<evidence type="ECO:0000313" key="1">
    <source>
        <dbReference type="EMBL" id="QTA84266.1"/>
    </source>
</evidence>
<name>A0A975GK25_9BACT</name>